<dbReference type="SMART" id="SM00382">
    <property type="entry name" value="AAA"/>
    <property type="match status" value="1"/>
</dbReference>
<dbReference type="GO" id="GO:0005524">
    <property type="term" value="F:ATP binding"/>
    <property type="evidence" value="ECO:0007669"/>
    <property type="project" value="InterPro"/>
</dbReference>
<dbReference type="InterPro" id="IPR003959">
    <property type="entry name" value="ATPase_AAA_core"/>
</dbReference>
<feature type="region of interest" description="Disordered" evidence="1">
    <location>
        <begin position="1"/>
        <end position="37"/>
    </location>
</feature>
<dbReference type="Proteomes" id="UP000002059">
    <property type="component" value="Partially assembled WGS sequence"/>
</dbReference>
<feature type="region of interest" description="Disordered" evidence="1">
    <location>
        <begin position="58"/>
        <end position="91"/>
    </location>
</feature>
<dbReference type="InterPro" id="IPR027417">
    <property type="entry name" value="P-loop_NTPase"/>
</dbReference>
<feature type="compositionally biased region" description="Basic and acidic residues" evidence="1">
    <location>
        <begin position="82"/>
        <end position="91"/>
    </location>
</feature>
<accession>C1H0C7</accession>
<dbReference type="CDD" id="cd19481">
    <property type="entry name" value="RecA-like_protease"/>
    <property type="match status" value="1"/>
</dbReference>
<organism evidence="3 4">
    <name type="scientific">Paracoccidioides lutzii (strain ATCC MYA-826 / Pb01)</name>
    <name type="common">Paracoccidioides brasiliensis</name>
    <dbReference type="NCBI Taxonomy" id="502779"/>
    <lineage>
        <taxon>Eukaryota</taxon>
        <taxon>Fungi</taxon>
        <taxon>Dikarya</taxon>
        <taxon>Ascomycota</taxon>
        <taxon>Pezizomycotina</taxon>
        <taxon>Eurotiomycetes</taxon>
        <taxon>Eurotiomycetidae</taxon>
        <taxon>Onygenales</taxon>
        <taxon>Ajellomycetaceae</taxon>
        <taxon>Paracoccidioides</taxon>
    </lineage>
</organism>
<proteinExistence type="predicted"/>
<dbReference type="STRING" id="502779.C1H0C7"/>
<dbReference type="InterPro" id="IPR003593">
    <property type="entry name" value="AAA+_ATPase"/>
</dbReference>
<reference evidence="3 4" key="1">
    <citation type="journal article" date="2011" name="PLoS Genet.">
        <title>Comparative genomic analysis of human fungal pathogens causing paracoccidioidomycosis.</title>
        <authorList>
            <person name="Desjardins C.A."/>
            <person name="Champion M.D."/>
            <person name="Holder J.W."/>
            <person name="Muszewska A."/>
            <person name="Goldberg J."/>
            <person name="Bailao A.M."/>
            <person name="Brigido M.M."/>
            <person name="Ferreira M.E."/>
            <person name="Garcia A.M."/>
            <person name="Grynberg M."/>
            <person name="Gujja S."/>
            <person name="Heiman D.I."/>
            <person name="Henn M.R."/>
            <person name="Kodira C.D."/>
            <person name="Leon-Narvaez H."/>
            <person name="Longo L.V."/>
            <person name="Ma L.J."/>
            <person name="Malavazi I."/>
            <person name="Matsuo A.L."/>
            <person name="Morais F.V."/>
            <person name="Pereira M."/>
            <person name="Rodriguez-Brito S."/>
            <person name="Sakthikumar S."/>
            <person name="Salem-Izacc S.M."/>
            <person name="Sykes S.M."/>
            <person name="Teixeira M.M."/>
            <person name="Vallejo M.C."/>
            <person name="Walter M.E."/>
            <person name="Yandava C."/>
            <person name="Young S."/>
            <person name="Zeng Q."/>
            <person name="Zucker J."/>
            <person name="Felipe M.S."/>
            <person name="Goldman G.H."/>
            <person name="Haas B.J."/>
            <person name="McEwen J.G."/>
            <person name="Nino-Vega G."/>
            <person name="Puccia R."/>
            <person name="San-Blas G."/>
            <person name="Soares C.M."/>
            <person name="Birren B.W."/>
            <person name="Cuomo C.A."/>
        </authorList>
    </citation>
    <scope>NUCLEOTIDE SEQUENCE [LARGE SCALE GENOMIC DNA]</scope>
    <source>
        <strain evidence="4">ATCC MYA-826 / Pb01</strain>
    </source>
</reference>
<feature type="domain" description="AAA+ ATPase" evidence="2">
    <location>
        <begin position="502"/>
        <end position="619"/>
    </location>
</feature>
<dbReference type="EMBL" id="KN294001">
    <property type="protein sequence ID" value="EEH33168.2"/>
    <property type="molecule type" value="Genomic_DNA"/>
</dbReference>
<evidence type="ECO:0000259" key="2">
    <source>
        <dbReference type="SMART" id="SM00382"/>
    </source>
</evidence>
<dbReference type="Pfam" id="PF00004">
    <property type="entry name" value="AAA"/>
    <property type="match status" value="1"/>
</dbReference>
<feature type="compositionally biased region" description="Pro residues" evidence="1">
    <location>
        <begin position="13"/>
        <end position="24"/>
    </location>
</feature>
<dbReference type="GO" id="GO:0016887">
    <property type="term" value="F:ATP hydrolysis activity"/>
    <property type="evidence" value="ECO:0007669"/>
    <property type="project" value="InterPro"/>
</dbReference>
<dbReference type="GO" id="GO:0003677">
    <property type="term" value="F:DNA binding"/>
    <property type="evidence" value="ECO:0007669"/>
    <property type="project" value="UniProtKB-KW"/>
</dbReference>
<dbReference type="Gene3D" id="3.40.50.300">
    <property type="entry name" value="P-loop containing nucleotide triphosphate hydrolases"/>
    <property type="match status" value="1"/>
</dbReference>
<name>C1H0C7_PARBA</name>
<dbReference type="PANTHER" id="PTHR46411">
    <property type="entry name" value="FAMILY ATPASE, PUTATIVE-RELATED"/>
    <property type="match status" value="1"/>
</dbReference>
<dbReference type="Pfam" id="PF22942">
    <property type="entry name" value="DUF7025"/>
    <property type="match status" value="1"/>
</dbReference>
<dbReference type="GeneID" id="9097031"/>
<sequence length="704" mass="79022">MPKATKHNGKAPVAPPRSQTPPCTPIDESPQHCVQQPITRKDLEDLLLKVIYEVRASKPNVSADPAGDPADPEQASSEDQEKDEKKIHASKAEYKTVDETYANTRIIPRTLLTGYAQLGFQGKVGELDEYAFIIRKRIHKETGEPIVYVDIKSPGLRDIVRVVLKDIRTAGLEADKPAVERNLLYHFLAELKEHLRLDEEQDKQGDRALVHLGLMIQYLEETYQSTSEELTSLLKHRKISYGLLWALFKPGALVYMTCPSTGLSRCVRYSFGEEKRISSGTCFQIHGHYFDFDGEAFGMSTETLSIETFRGAKRLENLPAYPLEYHPDPAIKSRLVARGQKFVSLMGCYHRQYQGNLFVQGKNKLLKIRVNSRIMVDAELFRTMNPNYARLEAKKATVFDILGEASESKSVRRVKGSGMAPNEMVDCDLAICSPTVLGFSLNEKIWEEFAVEDVDEIKFSSTPFDMLTIPEDMKKVIKSLTESRVSATNGEGFDDVIAGKGQGVNILLRGPPGVGKTLTAEAMAEQLERPLYSISSGDLSARAEEMEVQLTRTFRMASGWGAVLVLDEADLERNRLVTTFLRTLQYYRGIFFLTTNRLSDFDEAILDWIDLKLRYDNLDPSARRSIFSHFLIEAKAEVEKEELCRFAEISLNGRQIKNIVKIAHNVAIADGARLCPTHIRTALTANGYTIPTAGALAFDSSLYE</sequence>
<dbReference type="SUPFAM" id="SSF52540">
    <property type="entry name" value="P-loop containing nucleoside triphosphate hydrolases"/>
    <property type="match status" value="1"/>
</dbReference>
<dbReference type="OrthoDB" id="10042665at2759"/>
<dbReference type="PANTHER" id="PTHR46411:SF3">
    <property type="entry name" value="AAA+ ATPASE DOMAIN-CONTAINING PROTEIN"/>
    <property type="match status" value="1"/>
</dbReference>
<keyword evidence="4" id="KW-1185">Reference proteome</keyword>
<dbReference type="AlphaFoldDB" id="C1H0C7"/>
<dbReference type="VEuPathDB" id="FungiDB:PAAG_04221"/>
<evidence type="ECO:0000313" key="3">
    <source>
        <dbReference type="EMBL" id="EEH33168.2"/>
    </source>
</evidence>
<evidence type="ECO:0000256" key="1">
    <source>
        <dbReference type="SAM" id="MobiDB-lite"/>
    </source>
</evidence>
<keyword evidence="3" id="KW-0238">DNA-binding</keyword>
<dbReference type="KEGG" id="pbl:PAAG_04221"/>
<dbReference type="RefSeq" id="XP_015699440.1">
    <property type="nucleotide sequence ID" value="XM_015845214.1"/>
</dbReference>
<gene>
    <name evidence="3" type="ORF">PAAG_04221</name>
</gene>
<protein>
    <submittedName>
        <fullName evidence="3">MYB DNA-binding domain-containing protein</fullName>
    </submittedName>
</protein>
<dbReference type="InterPro" id="IPR054289">
    <property type="entry name" value="DUF7025"/>
</dbReference>
<dbReference type="eggNOG" id="KOG0742">
    <property type="taxonomic scope" value="Eukaryota"/>
</dbReference>
<evidence type="ECO:0000313" key="4">
    <source>
        <dbReference type="Proteomes" id="UP000002059"/>
    </source>
</evidence>
<dbReference type="OMA" id="HVISICA"/>
<dbReference type="HOGENOM" id="CLU_004471_6_5_1"/>